<comment type="caution">
    <text evidence="1">The sequence shown here is derived from an EMBL/GenBank/DDBJ whole genome shotgun (WGS) entry which is preliminary data.</text>
</comment>
<evidence type="ECO:0000313" key="1">
    <source>
        <dbReference type="EMBL" id="EAY28020.1"/>
    </source>
</evidence>
<protein>
    <submittedName>
        <fullName evidence="1">Uncharacterized protein</fullName>
    </submittedName>
</protein>
<sequence length="42" mass="4968">MFLYKKSKSRKAFLKQGRKGSLVVYKGQEENFIVLFLEMLVL</sequence>
<dbReference type="Proteomes" id="UP000004095">
    <property type="component" value="Unassembled WGS sequence"/>
</dbReference>
<gene>
    <name evidence="1" type="ORF">M23134_02689</name>
</gene>
<name>A1ZNY1_MICM2</name>
<dbReference type="AlphaFoldDB" id="A1ZNY1"/>
<accession>A1ZNY1</accession>
<evidence type="ECO:0000313" key="2">
    <source>
        <dbReference type="Proteomes" id="UP000004095"/>
    </source>
</evidence>
<organism evidence="1 2">
    <name type="scientific">Microscilla marina ATCC 23134</name>
    <dbReference type="NCBI Taxonomy" id="313606"/>
    <lineage>
        <taxon>Bacteria</taxon>
        <taxon>Pseudomonadati</taxon>
        <taxon>Bacteroidota</taxon>
        <taxon>Cytophagia</taxon>
        <taxon>Cytophagales</taxon>
        <taxon>Microscillaceae</taxon>
        <taxon>Microscilla</taxon>
    </lineage>
</organism>
<reference evidence="1 2" key="1">
    <citation type="submission" date="2007-01" db="EMBL/GenBank/DDBJ databases">
        <authorList>
            <person name="Haygood M."/>
            <person name="Podell S."/>
            <person name="Anderson C."/>
            <person name="Hopkinson B."/>
            <person name="Roe K."/>
            <person name="Barbeau K."/>
            <person name="Gaasterland T."/>
            <person name="Ferriera S."/>
            <person name="Johnson J."/>
            <person name="Kravitz S."/>
            <person name="Beeson K."/>
            <person name="Sutton G."/>
            <person name="Rogers Y.-H."/>
            <person name="Friedman R."/>
            <person name="Frazier M."/>
            <person name="Venter J.C."/>
        </authorList>
    </citation>
    <scope>NUCLEOTIDE SEQUENCE [LARGE SCALE GENOMIC DNA]</scope>
    <source>
        <strain evidence="1 2">ATCC 23134</strain>
    </source>
</reference>
<proteinExistence type="predicted"/>
<dbReference type="EMBL" id="AAWS01000019">
    <property type="protein sequence ID" value="EAY28020.1"/>
    <property type="molecule type" value="Genomic_DNA"/>
</dbReference>
<keyword evidence="2" id="KW-1185">Reference proteome</keyword>